<dbReference type="Gene3D" id="2.30.30.140">
    <property type="match status" value="1"/>
</dbReference>
<dbReference type="Proteomes" id="UP001634394">
    <property type="component" value="Unassembled WGS sequence"/>
</dbReference>
<gene>
    <name evidence="2" type="ORF">ACJMK2_010298</name>
</gene>
<organism evidence="2 3">
    <name type="scientific">Sinanodonta woodiana</name>
    <name type="common">Chinese pond mussel</name>
    <name type="synonym">Anodonta woodiana</name>
    <dbReference type="NCBI Taxonomy" id="1069815"/>
    <lineage>
        <taxon>Eukaryota</taxon>
        <taxon>Metazoa</taxon>
        <taxon>Spiralia</taxon>
        <taxon>Lophotrochozoa</taxon>
        <taxon>Mollusca</taxon>
        <taxon>Bivalvia</taxon>
        <taxon>Autobranchia</taxon>
        <taxon>Heteroconchia</taxon>
        <taxon>Palaeoheterodonta</taxon>
        <taxon>Unionida</taxon>
        <taxon>Unionoidea</taxon>
        <taxon>Unionidae</taxon>
        <taxon>Unioninae</taxon>
        <taxon>Sinanodonta</taxon>
    </lineage>
</organism>
<dbReference type="AlphaFoldDB" id="A0ABD3VGG6"/>
<dbReference type="InterPro" id="IPR002999">
    <property type="entry name" value="Tudor"/>
</dbReference>
<dbReference type="PANTHER" id="PTHR22948">
    <property type="entry name" value="TUDOR DOMAIN CONTAINING PROTEIN"/>
    <property type="match status" value="1"/>
</dbReference>
<feature type="domain" description="Tudor" evidence="1">
    <location>
        <begin position="89"/>
        <end position="145"/>
    </location>
</feature>
<evidence type="ECO:0000259" key="1">
    <source>
        <dbReference type="PROSITE" id="PS50304"/>
    </source>
</evidence>
<dbReference type="PANTHER" id="PTHR22948:SF29">
    <property type="entry name" value="FI02030P-RELATED"/>
    <property type="match status" value="1"/>
</dbReference>
<accession>A0ABD3VGG6</accession>
<reference evidence="2 3" key="1">
    <citation type="submission" date="2024-11" db="EMBL/GenBank/DDBJ databases">
        <title>Chromosome-level genome assembly of the freshwater bivalve Anodonta woodiana.</title>
        <authorList>
            <person name="Chen X."/>
        </authorList>
    </citation>
    <scope>NUCLEOTIDE SEQUENCE [LARGE SCALE GENOMIC DNA]</scope>
    <source>
        <strain evidence="2">MN2024</strain>
        <tissue evidence="2">Gills</tissue>
    </source>
</reference>
<dbReference type="SUPFAM" id="SSF63748">
    <property type="entry name" value="Tudor/PWWP/MBT"/>
    <property type="match status" value="1"/>
</dbReference>
<evidence type="ECO:0000313" key="3">
    <source>
        <dbReference type="Proteomes" id="UP001634394"/>
    </source>
</evidence>
<protein>
    <recommendedName>
        <fullName evidence="1">Tudor domain-containing protein</fullName>
    </recommendedName>
</protein>
<dbReference type="CDD" id="cd20379">
    <property type="entry name" value="Tudor_dTUD-like"/>
    <property type="match status" value="1"/>
</dbReference>
<dbReference type="InterPro" id="IPR035437">
    <property type="entry name" value="SNase_OB-fold_sf"/>
</dbReference>
<dbReference type="Pfam" id="PF00567">
    <property type="entry name" value="TUDOR"/>
    <property type="match status" value="1"/>
</dbReference>
<proteinExistence type="predicted"/>
<dbReference type="Gene3D" id="2.40.50.90">
    <property type="match status" value="1"/>
</dbReference>
<keyword evidence="3" id="KW-1185">Reference proteome</keyword>
<comment type="caution">
    <text evidence="2">The sequence shown here is derived from an EMBL/GenBank/DDBJ whole genome shotgun (WGS) entry which is preliminary data.</text>
</comment>
<dbReference type="InterPro" id="IPR050621">
    <property type="entry name" value="Tudor_domain_containing"/>
</dbReference>
<sequence>MEDSPRKNNSHAEASNAADAACLDTVEDMDTSGPEPLTLPADVCKVSILWINGSTNSVTLAFVGEEFRDQLFQFEELLQSEFNKGQLQPITTGMMCVAFYKGQFNRAHVGSIEGEKVNCFFPDHGDSASLTPEHLRPLDPEVNRKLPYQAIKVSMHGLHDIAYSTTAITALRDLTLGKTCIAIPMYWDENKSWLSVVLFDTTDDKVININEEIRIRFNTIKYRSTISPRGL</sequence>
<name>A0ABD3VGG6_SINWO</name>
<dbReference type="EMBL" id="JBJQND010000012">
    <property type="protein sequence ID" value="KAL3860133.1"/>
    <property type="molecule type" value="Genomic_DNA"/>
</dbReference>
<evidence type="ECO:0000313" key="2">
    <source>
        <dbReference type="EMBL" id="KAL3860133.1"/>
    </source>
</evidence>
<dbReference type="PROSITE" id="PS50304">
    <property type="entry name" value="TUDOR"/>
    <property type="match status" value="1"/>
</dbReference>